<name>A0A6F9EGW2_9BACL</name>
<dbReference type="Proteomes" id="UP000502196">
    <property type="component" value="Chromosome"/>
</dbReference>
<accession>A0A6F9EGW2</accession>
<evidence type="ECO:0000313" key="2">
    <source>
        <dbReference type="Proteomes" id="UP000502196"/>
    </source>
</evidence>
<sequence>MTAAGILGPPVPMKVVGLGGYG</sequence>
<reference evidence="1 2" key="1">
    <citation type="submission" date="2020-04" db="EMBL/GenBank/DDBJ databases">
        <authorList>
            <person name="Hogendoorn C."/>
        </authorList>
    </citation>
    <scope>NUCLEOTIDE SEQUENCE [LARGE SCALE GENOMIC DNA]</scope>
    <source>
        <strain evidence="1">COOX1</strain>
    </source>
</reference>
<gene>
    <name evidence="1" type="ORF">COOX1_3422</name>
</gene>
<evidence type="ECO:0000313" key="1">
    <source>
        <dbReference type="EMBL" id="CAB3396176.1"/>
    </source>
</evidence>
<organism evidence="1 2">
    <name type="scientific">Kyrpidia spormannii</name>
    <dbReference type="NCBI Taxonomy" id="2055160"/>
    <lineage>
        <taxon>Bacteria</taxon>
        <taxon>Bacillati</taxon>
        <taxon>Bacillota</taxon>
        <taxon>Bacilli</taxon>
        <taxon>Bacillales</taxon>
        <taxon>Alicyclobacillaceae</taxon>
        <taxon>Kyrpidia</taxon>
    </lineage>
</organism>
<dbReference type="EMBL" id="LR792683">
    <property type="protein sequence ID" value="CAB3396176.1"/>
    <property type="molecule type" value="Genomic_DNA"/>
</dbReference>
<proteinExistence type="predicted"/>
<dbReference type="AlphaFoldDB" id="A0A6F9EGW2"/>
<protein>
    <submittedName>
        <fullName evidence="1">Uncharacterized protein</fullName>
    </submittedName>
</protein>